<dbReference type="STRING" id="645134.A0A0L0H6S6"/>
<dbReference type="GO" id="GO:0000281">
    <property type="term" value="P:mitotic cytokinesis"/>
    <property type="evidence" value="ECO:0007669"/>
    <property type="project" value="EnsemblFungi"/>
</dbReference>
<keyword evidence="4 7" id="KW-0518">Myosin</keyword>
<dbReference type="SMART" id="SM00242">
    <property type="entry name" value="MYSc"/>
    <property type="match status" value="1"/>
</dbReference>
<dbReference type="InterPro" id="IPR036961">
    <property type="entry name" value="Kinesin_motor_dom_sf"/>
</dbReference>
<keyword evidence="5 7" id="KW-0505">Motor protein</keyword>
<feature type="region of interest" description="Actin-binding" evidence="7">
    <location>
        <begin position="591"/>
        <end position="613"/>
    </location>
</feature>
<keyword evidence="6 7" id="KW-0009">Actin-binding</keyword>
<dbReference type="GO" id="GO:0043332">
    <property type="term" value="C:mating projection tip"/>
    <property type="evidence" value="ECO:0007669"/>
    <property type="project" value="EnsemblFungi"/>
</dbReference>
<dbReference type="OMA" id="NARKMYS"/>
<evidence type="ECO:0000256" key="6">
    <source>
        <dbReference type="ARBA" id="ARBA00023203"/>
    </source>
</evidence>
<dbReference type="AlphaFoldDB" id="A0A0L0H6S6"/>
<dbReference type="FunFam" id="1.20.58.530:FF:000004">
    <property type="entry name" value="Unconventional myosin ID"/>
    <property type="match status" value="1"/>
</dbReference>
<dbReference type="GO" id="GO:0006897">
    <property type="term" value="P:endocytosis"/>
    <property type="evidence" value="ECO:0007669"/>
    <property type="project" value="EnsemblFungi"/>
</dbReference>
<dbReference type="Gene3D" id="1.20.5.4820">
    <property type="match status" value="1"/>
</dbReference>
<dbReference type="PROSITE" id="PS51456">
    <property type="entry name" value="MYOSIN_MOTOR"/>
    <property type="match status" value="1"/>
</dbReference>
<dbReference type="InParanoid" id="A0A0L0H6S6"/>
<dbReference type="PANTHER" id="PTHR13140:SF679">
    <property type="entry name" value="UNCONVENTIONAL MYOSIN IC"/>
    <property type="match status" value="1"/>
</dbReference>
<evidence type="ECO:0000256" key="8">
    <source>
        <dbReference type="SAM" id="MobiDB-lite"/>
    </source>
</evidence>
<gene>
    <name evidence="11" type="ORF">SPPG_08031</name>
</gene>
<dbReference type="GO" id="GO:0005524">
    <property type="term" value="F:ATP binding"/>
    <property type="evidence" value="ECO:0007669"/>
    <property type="project" value="UniProtKB-UniRule"/>
</dbReference>
<evidence type="ECO:0000256" key="1">
    <source>
        <dbReference type="ARBA" id="ARBA00008314"/>
    </source>
</evidence>
<dbReference type="OrthoDB" id="6108017at2759"/>
<dbReference type="Gene3D" id="1.20.120.720">
    <property type="entry name" value="Myosin VI head, motor domain, U50 subdomain"/>
    <property type="match status" value="1"/>
</dbReference>
<dbReference type="GO" id="GO:0071933">
    <property type="term" value="F:Arp2/3 complex binding"/>
    <property type="evidence" value="ECO:0007669"/>
    <property type="project" value="EnsemblFungi"/>
</dbReference>
<proteinExistence type="inferred from homology"/>
<feature type="domain" description="TH1" evidence="10">
    <location>
        <begin position="865"/>
        <end position="1059"/>
    </location>
</feature>
<dbReference type="GO" id="GO:0051285">
    <property type="term" value="C:cell cortex of cell tip"/>
    <property type="evidence" value="ECO:0007669"/>
    <property type="project" value="EnsemblFungi"/>
</dbReference>
<evidence type="ECO:0000256" key="5">
    <source>
        <dbReference type="ARBA" id="ARBA00023175"/>
    </source>
</evidence>
<name>A0A0L0H6S6_SPIPD</name>
<dbReference type="RefSeq" id="XP_016604478.1">
    <property type="nucleotide sequence ID" value="XM_016756183.1"/>
</dbReference>
<dbReference type="EMBL" id="KQ257468">
    <property type="protein sequence ID" value="KNC96438.1"/>
    <property type="molecule type" value="Genomic_DNA"/>
</dbReference>
<evidence type="ECO:0000313" key="12">
    <source>
        <dbReference type="Proteomes" id="UP000053201"/>
    </source>
</evidence>
<evidence type="ECO:0000259" key="9">
    <source>
        <dbReference type="PROSITE" id="PS51456"/>
    </source>
</evidence>
<keyword evidence="2 7" id="KW-0547">Nucleotide-binding</keyword>
<keyword evidence="12" id="KW-1185">Reference proteome</keyword>
<dbReference type="GO" id="GO:0051015">
    <property type="term" value="F:actin filament binding"/>
    <property type="evidence" value="ECO:0007669"/>
    <property type="project" value="EnsemblFungi"/>
</dbReference>
<dbReference type="GO" id="GO:0045160">
    <property type="term" value="C:myosin I complex"/>
    <property type="evidence" value="ECO:0007669"/>
    <property type="project" value="EnsemblFungi"/>
</dbReference>
<dbReference type="FunFam" id="1.10.10.820:FF:000001">
    <property type="entry name" value="Myosin heavy chain"/>
    <property type="match status" value="1"/>
</dbReference>
<feature type="binding site" evidence="7">
    <location>
        <begin position="99"/>
        <end position="106"/>
    </location>
    <ligand>
        <name>ATP</name>
        <dbReference type="ChEBI" id="CHEBI:30616"/>
    </ligand>
</feature>
<dbReference type="InterPro" id="IPR000048">
    <property type="entry name" value="IQ_motif_EF-hand-BS"/>
</dbReference>
<sequence>MDTSQPGVSDFVLLSEITEESIVENIRKRLENDVVYTFIGNVVVSINPYKQLPIYSPEWATRYKGSNIYEHPPHIYSIAETAYRSLLTHARDQCVLITGESGAGKTEASKIFLGYVAGVVEGGEGVKERLVSANPCLEAFGNAKTARNDNSSRFGKYMDLEFDFRGLPVGGKITTYLLEKSRVVHQSSGERSFHIFYQLLSGGDDDLLSHLSLTRNTSNYAYLCHPAEDFNDAQTFTAIIQAMQEVGVKEETRRFWMEIVAAVLHLGNIRFEEEVLMTEGDEEKVGVEGSRVVGEEALSHVSRLLGITPESLSQVLTHRSVYDQAKKEKITVPLLPGQATKTRDAFAKLLYGRLFSHLVTTLNGCISPGSEAEQRGFSVIGVLDIYGFEVFQSNGFDQFLINYCNEKLQQLFIELTVKSEQEDYEKEGIEWTTIDFFNNETICELIESKNRGIISLLDEECTMPGTPTPLTFLQKLDSNVIKHPHYDSRAKQSRNRSNPALTGSAPQSSQLLPHNAFTLKHYAGDVMYEVDGFLDRNVDALWRDVVLCIAGSEKTGVREMFPEEGDAGVGVAGGKGQKRPDTLATQFKTSMSSLIQNLMSKNPHYIRCIKPNASKRPDVFDQELVRHQCRYLGLRENILVRRAGFCYRAPFTKFLARYKMLGPDRSTDPKGTWPNYRAGDVREGTLKVLQEAAVDESEYRLGKTKVFIRHPDTILRIEMLRNECKTWLATIIRAIWIGSRERQAFLKTRKQVIKLQAYSRRRLHVVQYRKIRKANLIIQKNVRGWIVRRQYNHLRRTLPKYAVLPIQRAWRRHHARVWLGTVADSVRRAGDAWRQVEWPNALKGRLGKSVDELVRLWYRRISAKRYRARLPSDRKWKLTWKATAYDAFQKKASFADSSRQVFQPEHVQVVGNVPGEILSAITCSKIHRSNPSKQVARLLVLTPSHVYTMDKNHIKDKLPLQDIIGVSTSTLNDGIMMIHCPSNAKGDVVVRSDEFCIQFMSRLLLACKDSGKSIKVTVEDRLRTTFSGGKAITVTFARGKSDHVTIKKGKDGWLVTVPS</sequence>
<feature type="compositionally biased region" description="Polar residues" evidence="8">
    <location>
        <begin position="495"/>
        <end position="509"/>
    </location>
</feature>
<evidence type="ECO:0000256" key="2">
    <source>
        <dbReference type="ARBA" id="ARBA00022741"/>
    </source>
</evidence>
<dbReference type="Gene3D" id="1.20.58.530">
    <property type="match status" value="1"/>
</dbReference>
<evidence type="ECO:0008006" key="13">
    <source>
        <dbReference type="Google" id="ProtNLM"/>
    </source>
</evidence>
<dbReference type="Gene3D" id="1.10.10.820">
    <property type="match status" value="1"/>
</dbReference>
<evidence type="ECO:0000256" key="4">
    <source>
        <dbReference type="ARBA" id="ARBA00023123"/>
    </source>
</evidence>
<comment type="similarity">
    <text evidence="1 7">Belongs to the TRAFAC class myosin-kinesin ATPase superfamily. Myosin family.</text>
</comment>
<dbReference type="GO" id="GO:0007015">
    <property type="term" value="P:actin filament organization"/>
    <property type="evidence" value="ECO:0007669"/>
    <property type="project" value="TreeGrafter"/>
</dbReference>
<dbReference type="Pfam" id="PF06017">
    <property type="entry name" value="Myosin_TH1"/>
    <property type="match status" value="1"/>
</dbReference>
<dbReference type="PROSITE" id="PS51757">
    <property type="entry name" value="TH1"/>
    <property type="match status" value="1"/>
</dbReference>
<feature type="domain" description="Myosin motor" evidence="9">
    <location>
        <begin position="6"/>
        <end position="722"/>
    </location>
</feature>
<dbReference type="InterPro" id="IPR010926">
    <property type="entry name" value="Myosin_TH1"/>
</dbReference>
<dbReference type="PROSITE" id="PS50096">
    <property type="entry name" value="IQ"/>
    <property type="match status" value="1"/>
</dbReference>
<evidence type="ECO:0000256" key="7">
    <source>
        <dbReference type="PROSITE-ProRule" id="PRU00782"/>
    </source>
</evidence>
<dbReference type="PRINTS" id="PR00193">
    <property type="entry name" value="MYOSINHEAVY"/>
</dbReference>
<dbReference type="GO" id="GO:0030479">
    <property type="term" value="C:actin cortical patch"/>
    <property type="evidence" value="ECO:0007669"/>
    <property type="project" value="EnsemblFungi"/>
</dbReference>
<feature type="region of interest" description="Disordered" evidence="8">
    <location>
        <begin position="487"/>
        <end position="509"/>
    </location>
</feature>
<dbReference type="eggNOG" id="KOG0164">
    <property type="taxonomic scope" value="Eukaryota"/>
</dbReference>
<protein>
    <recommendedName>
        <fullName evidence="13">Myosin motor domain-containing protein</fullName>
    </recommendedName>
</protein>
<dbReference type="SUPFAM" id="SSF52540">
    <property type="entry name" value="P-loop containing nucleoside triphosphate hydrolases"/>
    <property type="match status" value="2"/>
</dbReference>
<dbReference type="SMART" id="SM00015">
    <property type="entry name" value="IQ"/>
    <property type="match status" value="3"/>
</dbReference>
<dbReference type="GeneID" id="27691210"/>
<evidence type="ECO:0000256" key="3">
    <source>
        <dbReference type="ARBA" id="ARBA00022840"/>
    </source>
</evidence>
<dbReference type="InterPro" id="IPR027417">
    <property type="entry name" value="P-loop_NTPase"/>
</dbReference>
<dbReference type="Proteomes" id="UP000053201">
    <property type="component" value="Unassembled WGS sequence"/>
</dbReference>
<accession>A0A0L0H6S6</accession>
<reference evidence="11 12" key="1">
    <citation type="submission" date="2009-08" db="EMBL/GenBank/DDBJ databases">
        <title>The Genome Sequence of Spizellomyces punctatus strain DAOM BR117.</title>
        <authorList>
            <consortium name="The Broad Institute Genome Sequencing Platform"/>
            <person name="Russ C."/>
            <person name="Cuomo C."/>
            <person name="Shea T."/>
            <person name="Young S.K."/>
            <person name="Zeng Q."/>
            <person name="Koehrsen M."/>
            <person name="Haas B."/>
            <person name="Borodovsky M."/>
            <person name="Guigo R."/>
            <person name="Alvarado L."/>
            <person name="Berlin A."/>
            <person name="Bochicchio J."/>
            <person name="Borenstein D."/>
            <person name="Chapman S."/>
            <person name="Chen Z."/>
            <person name="Engels R."/>
            <person name="Freedman E."/>
            <person name="Gellesch M."/>
            <person name="Goldberg J."/>
            <person name="Griggs A."/>
            <person name="Gujja S."/>
            <person name="Heiman D."/>
            <person name="Hepburn T."/>
            <person name="Howarth C."/>
            <person name="Jen D."/>
            <person name="Larson L."/>
            <person name="Lewis B."/>
            <person name="Mehta T."/>
            <person name="Park D."/>
            <person name="Pearson M."/>
            <person name="Roberts A."/>
            <person name="Saif S."/>
            <person name="Shenoy N."/>
            <person name="Sisk P."/>
            <person name="Stolte C."/>
            <person name="Sykes S."/>
            <person name="Thomson T."/>
            <person name="Walk T."/>
            <person name="White J."/>
            <person name="Yandava C."/>
            <person name="Burger G."/>
            <person name="Gray M.W."/>
            <person name="Holland P.W.H."/>
            <person name="King N."/>
            <person name="Lang F.B.F."/>
            <person name="Roger A.J."/>
            <person name="Ruiz-Trillo I."/>
            <person name="Lander E."/>
            <person name="Nusbaum C."/>
        </authorList>
    </citation>
    <scope>NUCLEOTIDE SEQUENCE [LARGE SCALE GENOMIC DNA]</scope>
    <source>
        <strain evidence="11 12">DAOM BR117</strain>
    </source>
</reference>
<dbReference type="GO" id="GO:0000146">
    <property type="term" value="F:microfilament motor activity"/>
    <property type="evidence" value="ECO:0007669"/>
    <property type="project" value="EnsemblFungi"/>
</dbReference>
<evidence type="ECO:0000313" key="11">
    <source>
        <dbReference type="EMBL" id="KNC96438.1"/>
    </source>
</evidence>
<dbReference type="GO" id="GO:0044853">
    <property type="term" value="C:plasma membrane raft"/>
    <property type="evidence" value="ECO:0007669"/>
    <property type="project" value="EnsemblFungi"/>
</dbReference>
<organism evidence="11 12">
    <name type="scientific">Spizellomyces punctatus (strain DAOM BR117)</name>
    <dbReference type="NCBI Taxonomy" id="645134"/>
    <lineage>
        <taxon>Eukaryota</taxon>
        <taxon>Fungi</taxon>
        <taxon>Fungi incertae sedis</taxon>
        <taxon>Chytridiomycota</taxon>
        <taxon>Chytridiomycota incertae sedis</taxon>
        <taxon>Chytridiomycetes</taxon>
        <taxon>Spizellomycetales</taxon>
        <taxon>Spizellomycetaceae</taxon>
        <taxon>Spizellomyces</taxon>
    </lineage>
</organism>
<dbReference type="InterPro" id="IPR001609">
    <property type="entry name" value="Myosin_head_motor_dom-like"/>
</dbReference>
<dbReference type="Gene3D" id="1.20.5.190">
    <property type="match status" value="1"/>
</dbReference>
<keyword evidence="3 7" id="KW-0067">ATP-binding</keyword>
<dbReference type="GO" id="GO:0031097">
    <property type="term" value="C:medial cortex"/>
    <property type="evidence" value="ECO:0007669"/>
    <property type="project" value="EnsemblFungi"/>
</dbReference>
<dbReference type="GO" id="GO:0000147">
    <property type="term" value="P:actin cortical patch assembly"/>
    <property type="evidence" value="ECO:0007669"/>
    <property type="project" value="EnsemblFungi"/>
</dbReference>
<evidence type="ECO:0000259" key="10">
    <source>
        <dbReference type="PROSITE" id="PS51757"/>
    </source>
</evidence>
<dbReference type="PANTHER" id="PTHR13140">
    <property type="entry name" value="MYOSIN"/>
    <property type="match status" value="1"/>
</dbReference>
<dbReference type="VEuPathDB" id="FungiDB:SPPG_08031"/>
<dbReference type="Gene3D" id="3.40.850.10">
    <property type="entry name" value="Kinesin motor domain"/>
    <property type="match status" value="1"/>
</dbReference>
<dbReference type="GO" id="GO:0030048">
    <property type="term" value="P:actin filament-based movement"/>
    <property type="evidence" value="ECO:0007669"/>
    <property type="project" value="TreeGrafter"/>
</dbReference>
<dbReference type="Pfam" id="PF00063">
    <property type="entry name" value="Myosin_head"/>
    <property type="match status" value="1"/>
</dbReference>